<gene>
    <name evidence="2" type="ORF">Pan241w_18660</name>
</gene>
<keyword evidence="1" id="KW-0812">Transmembrane</keyword>
<evidence type="ECO:0000313" key="3">
    <source>
        <dbReference type="Proteomes" id="UP000317171"/>
    </source>
</evidence>
<accession>A0A517RD43</accession>
<dbReference type="RefSeq" id="WP_145213976.1">
    <property type="nucleotide sequence ID" value="NZ_CP036269.1"/>
</dbReference>
<sequence length="147" mass="16640">MSLETEKLEKQLKVVSVLFMASSGLCLLGLLFIPIHYTMMQSVMNMDFPHQEEVLHPREMFEQMQGTLPLMYGIMGVMLLVFGGVMLATGINLYRKKHQTFCIVGSAMSCLCMPWGTALGIWSLLILFDKHTQPLFQEQLSDADFLS</sequence>
<reference evidence="2 3" key="1">
    <citation type="submission" date="2019-02" db="EMBL/GenBank/DDBJ databases">
        <title>Deep-cultivation of Planctomycetes and their phenomic and genomic characterization uncovers novel biology.</title>
        <authorList>
            <person name="Wiegand S."/>
            <person name="Jogler M."/>
            <person name="Boedeker C."/>
            <person name="Pinto D."/>
            <person name="Vollmers J."/>
            <person name="Rivas-Marin E."/>
            <person name="Kohn T."/>
            <person name="Peeters S.H."/>
            <person name="Heuer A."/>
            <person name="Rast P."/>
            <person name="Oberbeckmann S."/>
            <person name="Bunk B."/>
            <person name="Jeske O."/>
            <person name="Meyerdierks A."/>
            <person name="Storesund J.E."/>
            <person name="Kallscheuer N."/>
            <person name="Luecker S."/>
            <person name="Lage O.M."/>
            <person name="Pohl T."/>
            <person name="Merkel B.J."/>
            <person name="Hornburger P."/>
            <person name="Mueller R.-W."/>
            <person name="Bruemmer F."/>
            <person name="Labrenz M."/>
            <person name="Spormann A.M."/>
            <person name="Op den Camp H."/>
            <person name="Overmann J."/>
            <person name="Amann R."/>
            <person name="Jetten M.S.M."/>
            <person name="Mascher T."/>
            <person name="Medema M.H."/>
            <person name="Devos D.P."/>
            <person name="Kaster A.-K."/>
            <person name="Ovreas L."/>
            <person name="Rohde M."/>
            <person name="Galperin M.Y."/>
            <person name="Jogler C."/>
        </authorList>
    </citation>
    <scope>NUCLEOTIDE SEQUENCE [LARGE SCALE GENOMIC DNA]</scope>
    <source>
        <strain evidence="2 3">Pan241w</strain>
    </source>
</reference>
<dbReference type="Proteomes" id="UP000317171">
    <property type="component" value="Chromosome"/>
</dbReference>
<protein>
    <recommendedName>
        <fullName evidence="4">DUF4064 domain-containing protein</fullName>
    </recommendedName>
</protein>
<organism evidence="2 3">
    <name type="scientific">Gimesia alba</name>
    <dbReference type="NCBI Taxonomy" id="2527973"/>
    <lineage>
        <taxon>Bacteria</taxon>
        <taxon>Pseudomonadati</taxon>
        <taxon>Planctomycetota</taxon>
        <taxon>Planctomycetia</taxon>
        <taxon>Planctomycetales</taxon>
        <taxon>Planctomycetaceae</taxon>
        <taxon>Gimesia</taxon>
    </lineage>
</organism>
<feature type="transmembrane region" description="Helical" evidence="1">
    <location>
        <begin position="12"/>
        <end position="37"/>
    </location>
</feature>
<keyword evidence="3" id="KW-1185">Reference proteome</keyword>
<evidence type="ECO:0000256" key="1">
    <source>
        <dbReference type="SAM" id="Phobius"/>
    </source>
</evidence>
<feature type="transmembrane region" description="Helical" evidence="1">
    <location>
        <begin position="101"/>
        <end position="128"/>
    </location>
</feature>
<dbReference type="OrthoDB" id="290083at2"/>
<keyword evidence="1" id="KW-0472">Membrane</keyword>
<dbReference type="AlphaFoldDB" id="A0A517RD43"/>
<dbReference type="KEGG" id="gaz:Pan241w_18660"/>
<evidence type="ECO:0008006" key="4">
    <source>
        <dbReference type="Google" id="ProtNLM"/>
    </source>
</evidence>
<feature type="transmembrane region" description="Helical" evidence="1">
    <location>
        <begin position="70"/>
        <end position="94"/>
    </location>
</feature>
<name>A0A517RD43_9PLAN</name>
<evidence type="ECO:0000313" key="2">
    <source>
        <dbReference type="EMBL" id="QDT41802.1"/>
    </source>
</evidence>
<proteinExistence type="predicted"/>
<dbReference type="EMBL" id="CP036269">
    <property type="protein sequence ID" value="QDT41802.1"/>
    <property type="molecule type" value="Genomic_DNA"/>
</dbReference>
<keyword evidence="1" id="KW-1133">Transmembrane helix</keyword>